<geneLocation type="plasmid" evidence="2">
    <name>pat</name>
</geneLocation>
<protein>
    <submittedName>
        <fullName evidence="1">Uncharacterized protein</fullName>
    </submittedName>
</protein>
<evidence type="ECO:0000313" key="1">
    <source>
        <dbReference type="EMBL" id="QHW12010.1"/>
    </source>
</evidence>
<accession>A0AAP9IMR9</accession>
<dbReference type="RefSeq" id="WP_163118013.1">
    <property type="nucleotide sequence ID" value="NZ_CP048504.1"/>
</dbReference>
<proteinExistence type="predicted"/>
<reference evidence="1 2" key="1">
    <citation type="journal article" date="2017" name="Genome Announc.">
        <title>Draft Genome Sequence of Agrobacterium tumefaciens Biovar 1 Strain 186, Isolated from Walnut.</title>
        <authorList>
            <person name="Poret-Peterson A.T."/>
            <person name="Bhatnagar S."/>
            <person name="McClean A.E."/>
            <person name="Kluepfel D.A."/>
        </authorList>
    </citation>
    <scope>NUCLEOTIDE SEQUENCE [LARGE SCALE GENOMIC DNA]</scope>
    <source>
        <strain evidence="1 2">186</strain>
    </source>
</reference>
<sequence length="59" mass="6305">MLPPAEQESAISAPDSHTIKNNLLRQLAPQELAAISIDLLPVDLPKDFLIAAENVEGEG</sequence>
<gene>
    <name evidence="1" type="ORF">CG010_025115</name>
</gene>
<dbReference type="EMBL" id="CP042276">
    <property type="protein sequence ID" value="QHW12010.1"/>
    <property type="molecule type" value="Genomic_DNA"/>
</dbReference>
<organism evidence="1 2">
    <name type="scientific">Agrobacterium tumefaciens</name>
    <dbReference type="NCBI Taxonomy" id="358"/>
    <lineage>
        <taxon>Bacteria</taxon>
        <taxon>Pseudomonadati</taxon>
        <taxon>Pseudomonadota</taxon>
        <taxon>Alphaproteobacteria</taxon>
        <taxon>Hyphomicrobiales</taxon>
        <taxon>Rhizobiaceae</taxon>
        <taxon>Rhizobium/Agrobacterium group</taxon>
        <taxon>Agrobacterium</taxon>
        <taxon>Agrobacterium tumefaciens complex</taxon>
    </lineage>
</organism>
<name>A0AAP9IMR9_AGRTU</name>
<keyword evidence="1" id="KW-0614">Plasmid</keyword>
<dbReference type="AlphaFoldDB" id="A0AAP9IMR9"/>
<dbReference type="Proteomes" id="UP000222296">
    <property type="component" value="Plasmid pAt"/>
</dbReference>
<evidence type="ECO:0000313" key="2">
    <source>
        <dbReference type="Proteomes" id="UP000222296"/>
    </source>
</evidence>